<dbReference type="InterPro" id="IPR027976">
    <property type="entry name" value="TAF1D"/>
</dbReference>
<keyword evidence="3" id="KW-0597">Phosphoprotein</keyword>
<dbReference type="GO" id="GO:0005668">
    <property type="term" value="C:RNA polymerase transcription factor SL1 complex"/>
    <property type="evidence" value="ECO:0007669"/>
    <property type="project" value="InterPro"/>
</dbReference>
<keyword evidence="6" id="KW-0804">Transcription</keyword>
<dbReference type="Proteomes" id="UP000694545">
    <property type="component" value="Unplaced"/>
</dbReference>
<comment type="subunit">
    <text evidence="9">Component of the transcription factor SL1/TIF-IB complex, composed of TBP and at least TAF1A, TAF1B, TAF1C and TAF1D. Interacts with UBTF.</text>
</comment>
<evidence type="ECO:0000256" key="8">
    <source>
        <dbReference type="ARBA" id="ARBA00025110"/>
    </source>
</evidence>
<evidence type="ECO:0000256" key="11">
    <source>
        <dbReference type="ARBA" id="ARBA00032499"/>
    </source>
</evidence>
<evidence type="ECO:0000256" key="7">
    <source>
        <dbReference type="ARBA" id="ARBA00023242"/>
    </source>
</evidence>
<feature type="compositionally biased region" description="Polar residues" evidence="12">
    <location>
        <begin position="37"/>
        <end position="52"/>
    </location>
</feature>
<sequence length="259" mass="29927">MADSDEMESVSDSEGHNNGCSSENTAQLKTSLAGASPDNQVSEMTKSNLNSRNHSKKKVGAPALAKRAKYRQAQGQFKLPKPKIDLRALFDYHFRRKQDKNCKRWRPSNKARWKAPRKQSSKKRINKKKKRHPPKKRPLPFPLVEKIYGRKHLPLKMVELYELAALKGYFKYIEMLKYEHHLKKSLTQLNAGDELENECLESRKHKYLDDDGPLSPIQETKEDDPSENPDEQIGARVVDNSCFILSSKIPKKFKKKTRI</sequence>
<feature type="region of interest" description="Disordered" evidence="12">
    <location>
        <begin position="100"/>
        <end position="140"/>
    </location>
</feature>
<feature type="compositionally biased region" description="Acidic residues" evidence="12">
    <location>
        <begin position="1"/>
        <end position="11"/>
    </location>
</feature>
<feature type="compositionally biased region" description="Basic residues" evidence="12">
    <location>
        <begin position="100"/>
        <end position="138"/>
    </location>
</feature>
<keyword evidence="4" id="KW-0805">Transcription regulation</keyword>
<dbReference type="Ensembl" id="ENSVKKT00000014449.1">
    <property type="protein sequence ID" value="ENSVKKP00000014113.1"/>
    <property type="gene ID" value="ENSVKKG00000009721.1"/>
</dbReference>
<evidence type="ECO:0000256" key="9">
    <source>
        <dbReference type="ARBA" id="ARBA00025940"/>
    </source>
</evidence>
<comment type="subcellular location">
    <subcellularLocation>
        <location evidence="1">Nucleus</location>
    </subcellularLocation>
</comment>
<evidence type="ECO:0000256" key="1">
    <source>
        <dbReference type="ARBA" id="ARBA00004123"/>
    </source>
</evidence>
<keyword evidence="14" id="KW-1185">Reference proteome</keyword>
<keyword evidence="5" id="KW-0238">DNA-binding</keyword>
<accession>A0A8D2KYJ3</accession>
<comment type="function">
    <text evidence="8">Component of the transcription factor SL1/TIF-IB complex, which is involved in the assembly of the PIC (preinitiation complex) during RNA polymerase I-dependent transcription. The rate of PIC formation probably is primarily dependent on the rate of association of SL1/TIF-IB with the rDNA promoter. SL1/TIF-IB is involved in stabilization of nucleolar transcription factor 1/UBTF on rDNA. Formation of SL1/TIF-IB excludes the association of TBP with TFIID subunits.</text>
</comment>
<protein>
    <recommendedName>
        <fullName evidence="2">TATA box-binding protein-associated factor RNA polymerase I subunit D</fullName>
    </recommendedName>
    <alternativeName>
        <fullName evidence="11">TATA box-binding protein-associated factor 1D</fullName>
    </alternativeName>
    <alternativeName>
        <fullName evidence="10">Transcription initiation factor SL1/TIF-IB subunit D</fullName>
    </alternativeName>
</protein>
<dbReference type="PANTHER" id="PTHR14562">
    <property type="entry name" value="TATA BOX-BINDING PROTEIN ASSOCIATED FACTOR RNA POLYMERASE I SUBUNIT D"/>
    <property type="match status" value="1"/>
</dbReference>
<evidence type="ECO:0000313" key="13">
    <source>
        <dbReference type="Ensembl" id="ENSVKKP00000014113.1"/>
    </source>
</evidence>
<dbReference type="PANTHER" id="PTHR14562:SF3">
    <property type="entry name" value="TATA BOX-BINDING PROTEIN-ASSOCIATED FACTOR RNA POLYMERASE I SUBUNIT D"/>
    <property type="match status" value="1"/>
</dbReference>
<evidence type="ECO:0000256" key="10">
    <source>
        <dbReference type="ARBA" id="ARBA00030353"/>
    </source>
</evidence>
<evidence type="ECO:0000256" key="6">
    <source>
        <dbReference type="ARBA" id="ARBA00023163"/>
    </source>
</evidence>
<reference evidence="13" key="2">
    <citation type="submission" date="2025-09" db="UniProtKB">
        <authorList>
            <consortium name="Ensembl"/>
        </authorList>
    </citation>
    <scope>IDENTIFICATION</scope>
</reference>
<feature type="region of interest" description="Disordered" evidence="12">
    <location>
        <begin position="206"/>
        <end position="235"/>
    </location>
</feature>
<evidence type="ECO:0000256" key="2">
    <source>
        <dbReference type="ARBA" id="ARBA00018992"/>
    </source>
</evidence>
<dbReference type="OMA" id="ESRKHKY"/>
<evidence type="ECO:0000256" key="5">
    <source>
        <dbReference type="ARBA" id="ARBA00023125"/>
    </source>
</evidence>
<dbReference type="AlphaFoldDB" id="A0A8D2KYJ3"/>
<feature type="compositionally biased region" description="Polar residues" evidence="12">
    <location>
        <begin position="16"/>
        <end position="30"/>
    </location>
</feature>
<dbReference type="GO" id="GO:0003677">
    <property type="term" value="F:DNA binding"/>
    <property type="evidence" value="ECO:0007669"/>
    <property type="project" value="UniProtKB-KW"/>
</dbReference>
<keyword evidence="7" id="KW-0539">Nucleus</keyword>
<dbReference type="GO" id="GO:0005654">
    <property type="term" value="C:nucleoplasm"/>
    <property type="evidence" value="ECO:0007669"/>
    <property type="project" value="TreeGrafter"/>
</dbReference>
<reference evidence="13" key="1">
    <citation type="submission" date="2025-08" db="UniProtKB">
        <authorList>
            <consortium name="Ensembl"/>
        </authorList>
    </citation>
    <scope>IDENTIFICATION</scope>
</reference>
<evidence type="ECO:0000256" key="12">
    <source>
        <dbReference type="SAM" id="MobiDB-lite"/>
    </source>
</evidence>
<feature type="compositionally biased region" description="Acidic residues" evidence="12">
    <location>
        <begin position="221"/>
        <end position="230"/>
    </location>
</feature>
<evidence type="ECO:0000256" key="4">
    <source>
        <dbReference type="ARBA" id="ARBA00023015"/>
    </source>
</evidence>
<feature type="region of interest" description="Disordered" evidence="12">
    <location>
        <begin position="1"/>
        <end position="78"/>
    </location>
</feature>
<organism evidence="13 14">
    <name type="scientific">Varanus komodoensis</name>
    <name type="common">Komodo dragon</name>
    <dbReference type="NCBI Taxonomy" id="61221"/>
    <lineage>
        <taxon>Eukaryota</taxon>
        <taxon>Metazoa</taxon>
        <taxon>Chordata</taxon>
        <taxon>Craniata</taxon>
        <taxon>Vertebrata</taxon>
        <taxon>Euteleostomi</taxon>
        <taxon>Lepidosauria</taxon>
        <taxon>Squamata</taxon>
        <taxon>Bifurcata</taxon>
        <taxon>Unidentata</taxon>
        <taxon>Episquamata</taxon>
        <taxon>Toxicofera</taxon>
        <taxon>Anguimorpha</taxon>
        <taxon>Paleoanguimorpha</taxon>
        <taxon>Varanoidea</taxon>
        <taxon>Varanidae</taxon>
        <taxon>Varanus</taxon>
    </lineage>
</organism>
<evidence type="ECO:0000313" key="14">
    <source>
        <dbReference type="Proteomes" id="UP000694545"/>
    </source>
</evidence>
<dbReference type="GO" id="GO:0006355">
    <property type="term" value="P:regulation of DNA-templated transcription"/>
    <property type="evidence" value="ECO:0007669"/>
    <property type="project" value="InterPro"/>
</dbReference>
<proteinExistence type="predicted"/>
<name>A0A8D2KYJ3_VARKO</name>
<evidence type="ECO:0000256" key="3">
    <source>
        <dbReference type="ARBA" id="ARBA00022553"/>
    </source>
</evidence>
<dbReference type="Pfam" id="PF15333">
    <property type="entry name" value="TAF1D"/>
    <property type="match status" value="1"/>
</dbReference>